<keyword evidence="4" id="KW-0732">Signal</keyword>
<dbReference type="AlphaFoldDB" id="A0A0E0ER63"/>
<dbReference type="eggNOG" id="ENOG502QQCZ">
    <property type="taxonomic scope" value="Eukaryota"/>
</dbReference>
<feature type="domain" description="Protein kinase" evidence="5">
    <location>
        <begin position="534"/>
        <end position="832"/>
    </location>
</feature>
<dbReference type="PANTHER" id="PTHR45631:SF6">
    <property type="entry name" value="OS09G0352000 PROTEIN"/>
    <property type="match status" value="1"/>
</dbReference>
<evidence type="ECO:0000313" key="6">
    <source>
        <dbReference type="EnsemblPlants" id="OMERI09G05380.1"/>
    </source>
</evidence>
<dbReference type="PROSITE" id="PS50011">
    <property type="entry name" value="PROTEIN_KINASE_DOM"/>
    <property type="match status" value="1"/>
</dbReference>
<dbReference type="InterPro" id="IPR011009">
    <property type="entry name" value="Kinase-like_dom_sf"/>
</dbReference>
<dbReference type="InterPro" id="IPR001245">
    <property type="entry name" value="Ser-Thr/Tyr_kinase_cat_dom"/>
</dbReference>
<organism evidence="6">
    <name type="scientific">Oryza meridionalis</name>
    <dbReference type="NCBI Taxonomy" id="40149"/>
    <lineage>
        <taxon>Eukaryota</taxon>
        <taxon>Viridiplantae</taxon>
        <taxon>Streptophyta</taxon>
        <taxon>Embryophyta</taxon>
        <taxon>Tracheophyta</taxon>
        <taxon>Spermatophyta</taxon>
        <taxon>Magnoliopsida</taxon>
        <taxon>Liliopsida</taxon>
        <taxon>Poales</taxon>
        <taxon>Poaceae</taxon>
        <taxon>BOP clade</taxon>
        <taxon>Oryzoideae</taxon>
        <taxon>Oryzeae</taxon>
        <taxon>Oryzinae</taxon>
        <taxon>Oryza</taxon>
    </lineage>
</organism>
<evidence type="ECO:0000256" key="4">
    <source>
        <dbReference type="SAM" id="SignalP"/>
    </source>
</evidence>
<keyword evidence="3" id="KW-0812">Transmembrane</keyword>
<dbReference type="Gene3D" id="3.30.200.20">
    <property type="entry name" value="Phosphorylase Kinase, domain 1"/>
    <property type="match status" value="1"/>
</dbReference>
<dbReference type="InterPro" id="IPR008271">
    <property type="entry name" value="Ser/Thr_kinase_AS"/>
</dbReference>
<dbReference type="EnsemblPlants" id="OMERI09G05380.1">
    <property type="protein sequence ID" value="OMERI09G05380.1"/>
    <property type="gene ID" value="OMERI09G05380"/>
</dbReference>
<dbReference type="Gene3D" id="1.10.510.10">
    <property type="entry name" value="Transferase(Phosphotransferase) domain 1"/>
    <property type="match status" value="1"/>
</dbReference>
<dbReference type="Proteomes" id="UP000008021">
    <property type="component" value="Chromosome 9"/>
</dbReference>
<reference evidence="6" key="1">
    <citation type="submission" date="2015-04" db="UniProtKB">
        <authorList>
            <consortium name="EnsemblPlants"/>
        </authorList>
    </citation>
    <scope>IDENTIFICATION</scope>
</reference>
<dbReference type="PANTHER" id="PTHR45631">
    <property type="entry name" value="OS07G0107800 PROTEIN-RELATED"/>
    <property type="match status" value="1"/>
</dbReference>
<feature type="chain" id="PRO_5002358525" description="Protein kinase domain-containing protein" evidence="4">
    <location>
        <begin position="22"/>
        <end position="832"/>
    </location>
</feature>
<reference evidence="6" key="2">
    <citation type="submission" date="2018-05" db="EMBL/GenBank/DDBJ databases">
        <title>OmerRS3 (Oryza meridionalis Reference Sequence Version 3).</title>
        <authorList>
            <person name="Zhang J."/>
            <person name="Kudrna D."/>
            <person name="Lee S."/>
            <person name="Talag J."/>
            <person name="Welchert J."/>
            <person name="Wing R.A."/>
        </authorList>
    </citation>
    <scope>NUCLEOTIDE SEQUENCE [LARGE SCALE GENOMIC DNA]</scope>
    <source>
        <strain evidence="6">cv. OR44</strain>
    </source>
</reference>
<dbReference type="FunFam" id="3.30.200.20:FF:000394">
    <property type="entry name" value="Leucine-rich repeat receptor-like protein kinase"/>
    <property type="match status" value="1"/>
</dbReference>
<dbReference type="GO" id="GO:0004672">
    <property type="term" value="F:protein kinase activity"/>
    <property type="evidence" value="ECO:0007669"/>
    <property type="project" value="InterPro"/>
</dbReference>
<dbReference type="Gramene" id="OMERI09G05380.1">
    <property type="protein sequence ID" value="OMERI09G05380.1"/>
    <property type="gene ID" value="OMERI09G05380"/>
</dbReference>
<dbReference type="HOGENOM" id="CLU_000288_41_2_1"/>
<evidence type="ECO:0000256" key="1">
    <source>
        <dbReference type="ARBA" id="ARBA00004167"/>
    </source>
</evidence>
<sequence length="832" mass="91643">MAPLLFFAVFLFGTALDGAVGQEDGFLSIDCGMDPNYGSYKNPDDGIVYEPDGQYVDGGENHMVAPEHQSGTFRPYSTVRSFPSGVRNCYALPTVAGAKYLVRVRSAYGNYDGKNSSSTIQFDLYLGVNYWATVKDPWNEFHEALFVAWASWVPVCLLKTGRGTPFASSVVLRRLSSELYPVINAKQSMRMISRRNVGSDISTLSYPYDRYDRHWWGQIAPDPTCKNLSTASTIKNNSMFSVPSPVMQTAVEAANKSSLRIKWENSAPIEYKVFMHFADFQNSQLRQFNVSPPYLDNGVLSNSQWYKAPGGVYTITLEPTAESKLPPMLNAYEIYALISHDDPMTFPRDCKYSLYIYFRISVELLSPVALVSGNCMHVPDKGLVITEGPLSAAAAQLFHHALIGDIRDYVSTLTCGFSSFYQQQHFGSDGDMCNKTINPPPSRKKVKGGAIIAIAVVVPVSAIVLILAYLIWRQKRKPKILSYNLYFLEPVSTDDPPREPELDIAPASRNNHGGTLQKVENRQFTYKELEKFTNNFERFIGQGGFGPVFYGCLEDGIEVAVKIRSESSSHGFDQFFAEVQSLTKVHHRNLVSLVGYCWEKGHLALVYEYMARGSLCDHLRGNNGVSDSLNWRTRVRVGVEAAQGLDYLHKGCSLPIIHGDVKTSNILLSQNLQAKIADFGLSKSYVSETQTHISVTPAGSAGYMDPELTESSDVYSFGIVLLEIATGESPILPGLGHIVQRVKNKVASGNISLVVDARLGDAYDVSSMWKVVDTALLCTTDIGAQRPTMAAVVAQLKESLALEQTCEYSALSGTTGTSDTTVSLANVGPLAR</sequence>
<evidence type="ECO:0000313" key="7">
    <source>
        <dbReference type="Proteomes" id="UP000008021"/>
    </source>
</evidence>
<evidence type="ECO:0000256" key="2">
    <source>
        <dbReference type="SAM" id="MobiDB-lite"/>
    </source>
</evidence>
<comment type="subcellular location">
    <subcellularLocation>
        <location evidence="1">Membrane</location>
        <topology evidence="1">Single-pass membrane protein</topology>
    </subcellularLocation>
</comment>
<accession>A0A0E0ER63</accession>
<feature type="signal peptide" evidence="4">
    <location>
        <begin position="1"/>
        <end position="21"/>
    </location>
</feature>
<dbReference type="PROSITE" id="PS00108">
    <property type="entry name" value="PROTEIN_KINASE_ST"/>
    <property type="match status" value="1"/>
</dbReference>
<keyword evidence="3" id="KW-0472">Membrane</keyword>
<evidence type="ECO:0000256" key="3">
    <source>
        <dbReference type="SAM" id="Phobius"/>
    </source>
</evidence>
<dbReference type="SUPFAM" id="SSF56112">
    <property type="entry name" value="Protein kinase-like (PK-like)"/>
    <property type="match status" value="1"/>
</dbReference>
<feature type="transmembrane region" description="Helical" evidence="3">
    <location>
        <begin position="450"/>
        <end position="472"/>
    </location>
</feature>
<feature type="region of interest" description="Disordered" evidence="2">
    <location>
        <begin position="494"/>
        <end position="514"/>
    </location>
</feature>
<dbReference type="GO" id="GO:0016020">
    <property type="term" value="C:membrane"/>
    <property type="evidence" value="ECO:0007669"/>
    <property type="project" value="UniProtKB-SubCell"/>
</dbReference>
<dbReference type="STRING" id="40149.A0A0E0ER63"/>
<protein>
    <recommendedName>
        <fullName evidence="5">Protein kinase domain-containing protein</fullName>
    </recommendedName>
</protein>
<dbReference type="Pfam" id="PF12819">
    <property type="entry name" value="Malectin_like"/>
    <property type="match status" value="1"/>
</dbReference>
<keyword evidence="3" id="KW-1133">Transmembrane helix</keyword>
<evidence type="ECO:0000259" key="5">
    <source>
        <dbReference type="PROSITE" id="PS50011"/>
    </source>
</evidence>
<dbReference type="InterPro" id="IPR000719">
    <property type="entry name" value="Prot_kinase_dom"/>
</dbReference>
<dbReference type="Pfam" id="PF07714">
    <property type="entry name" value="PK_Tyr_Ser-Thr"/>
    <property type="match status" value="1"/>
</dbReference>
<name>A0A0E0ER63_9ORYZ</name>
<dbReference type="GO" id="GO:0005524">
    <property type="term" value="F:ATP binding"/>
    <property type="evidence" value="ECO:0007669"/>
    <property type="project" value="InterPro"/>
</dbReference>
<dbReference type="InterPro" id="IPR024788">
    <property type="entry name" value="Malectin-like_Carb-bd_dom"/>
</dbReference>
<dbReference type="SMART" id="SM00220">
    <property type="entry name" value="S_TKc"/>
    <property type="match status" value="1"/>
</dbReference>
<proteinExistence type="predicted"/>
<keyword evidence="7" id="KW-1185">Reference proteome</keyword>